<dbReference type="PATRIC" id="fig|525362.12.peg.344"/>
<name>E7FR52_9LACO</name>
<organism evidence="1 2">
    <name type="scientific">Ligilactobacillus ruminis ATCC 25644</name>
    <dbReference type="NCBI Taxonomy" id="525362"/>
    <lineage>
        <taxon>Bacteria</taxon>
        <taxon>Bacillati</taxon>
        <taxon>Bacillota</taxon>
        <taxon>Bacilli</taxon>
        <taxon>Lactobacillales</taxon>
        <taxon>Lactobacillaceae</taxon>
        <taxon>Ligilactobacillus</taxon>
    </lineage>
</organism>
<sequence>MKKQQKYDSVVKILKIMRNIIPYNRMLLSYDGYLIPLNEKYFRVDPVDLGFKYGGEITCVGMVTNIIGEDIEPDDSQNIFATLQFTINEFLRNILPTKEKNLCIIHPIAVFYGN</sequence>
<accession>E7FR52</accession>
<proteinExistence type="predicted"/>
<dbReference type="Proteomes" id="UP000004099">
    <property type="component" value="Unassembled WGS sequence"/>
</dbReference>
<dbReference type="Pfam" id="PF19952">
    <property type="entry name" value="DUF6414"/>
    <property type="match status" value="1"/>
</dbReference>
<gene>
    <name evidence="1" type="ORF">HMPREF0542_11379</name>
</gene>
<reference evidence="1 2" key="1">
    <citation type="submission" date="2011-01" db="EMBL/GenBank/DDBJ databases">
        <authorList>
            <person name="Muzny D."/>
            <person name="Qin X."/>
            <person name="Buhay C."/>
            <person name="Dugan-Rocha S."/>
            <person name="Ding Y."/>
            <person name="Chen G."/>
            <person name="Hawes A."/>
            <person name="Holder M."/>
            <person name="Jhangiani S."/>
            <person name="Johnson A."/>
            <person name="Khan Z."/>
            <person name="Li Z."/>
            <person name="Liu W."/>
            <person name="Liu X."/>
            <person name="Perez L."/>
            <person name="Shen H."/>
            <person name="Wang Q."/>
            <person name="Watt J."/>
            <person name="Xi L."/>
            <person name="Xin Y."/>
            <person name="Zhou J."/>
            <person name="Deng J."/>
            <person name="Jiang H."/>
            <person name="Liu Y."/>
            <person name="Qu J."/>
            <person name="Song X.-Z."/>
            <person name="Zhang L."/>
            <person name="Villasana D."/>
            <person name="Johnson A."/>
            <person name="Liu J."/>
            <person name="Liyanage D."/>
            <person name="Lorensuhewa L."/>
            <person name="Robinson T."/>
            <person name="Song A."/>
            <person name="Song B.-B."/>
            <person name="Dinh H."/>
            <person name="Thornton R."/>
            <person name="Coyle M."/>
            <person name="Francisco L."/>
            <person name="Jackson L."/>
            <person name="Javaid M."/>
            <person name="Korchina V."/>
            <person name="Kovar C."/>
            <person name="Mata R."/>
            <person name="Mathew T."/>
            <person name="Ngo R."/>
            <person name="Nguyen L."/>
            <person name="Nguyen N."/>
            <person name="Okwuonu G."/>
            <person name="Ongeri F."/>
            <person name="Pham C."/>
            <person name="Simmons D."/>
            <person name="Wilczek-Boney K."/>
            <person name="Hale W."/>
            <person name="Jakkamsetti A."/>
            <person name="Pham P."/>
            <person name="Ruth R."/>
            <person name="San Lucas F."/>
            <person name="Warren J."/>
            <person name="Zhang J."/>
            <person name="Zhao Z."/>
            <person name="Zhou C."/>
            <person name="Zhu D."/>
            <person name="Lee S."/>
            <person name="Bess C."/>
            <person name="Blankenburg K."/>
            <person name="Forbes L."/>
            <person name="Fu Q."/>
            <person name="Gubbala S."/>
            <person name="Hirani K."/>
            <person name="Jayaseelan J.C."/>
            <person name="Lara F."/>
            <person name="Munidasa M."/>
            <person name="Palculict T."/>
            <person name="Patil S."/>
            <person name="Pu L.-L."/>
            <person name="Saada N."/>
            <person name="Tang L."/>
            <person name="Weissenberger G."/>
            <person name="Zhu Y."/>
            <person name="Hemphill L."/>
            <person name="Shang Y."/>
            <person name="Youmans B."/>
            <person name="Ayvaz T."/>
            <person name="Ross M."/>
            <person name="Santibanez J."/>
            <person name="Aqrawi P."/>
            <person name="Gross S."/>
            <person name="Joshi V."/>
            <person name="Fowler G."/>
            <person name="Nazareth L."/>
            <person name="Reid J."/>
            <person name="Worley K."/>
            <person name="Petrosino J."/>
            <person name="Highlander S."/>
            <person name="Gibbs R."/>
        </authorList>
    </citation>
    <scope>NUCLEOTIDE SEQUENCE [LARGE SCALE GENOMIC DNA]</scope>
    <source>
        <strain evidence="1 2">ATCC 25644</strain>
    </source>
</reference>
<dbReference type="RefSeq" id="WP_003698630.1">
    <property type="nucleotide sequence ID" value="NZ_AFYE01000082.1"/>
</dbReference>
<evidence type="ECO:0000313" key="2">
    <source>
        <dbReference type="Proteomes" id="UP000004099"/>
    </source>
</evidence>
<dbReference type="EMBL" id="ACGS02000041">
    <property type="protein sequence ID" value="EFZ34439.1"/>
    <property type="molecule type" value="Genomic_DNA"/>
</dbReference>
<dbReference type="HOGENOM" id="CLU_2117925_0_0_9"/>
<protein>
    <submittedName>
        <fullName evidence="1">Uncharacterized protein</fullName>
    </submittedName>
</protein>
<evidence type="ECO:0000313" key="1">
    <source>
        <dbReference type="EMBL" id="EFZ34439.1"/>
    </source>
</evidence>
<dbReference type="AlphaFoldDB" id="E7FR52"/>
<dbReference type="InterPro" id="IPR045633">
    <property type="entry name" value="DUF6414"/>
</dbReference>
<comment type="caution">
    <text evidence="1">The sequence shown here is derived from an EMBL/GenBank/DDBJ whole genome shotgun (WGS) entry which is preliminary data.</text>
</comment>